<gene>
    <name evidence="2" type="ORF">TNCT_228331</name>
</gene>
<name>A0A8X6G0G2_TRICU</name>
<evidence type="ECO:0000313" key="3">
    <source>
        <dbReference type="Proteomes" id="UP000887116"/>
    </source>
</evidence>
<proteinExistence type="predicted"/>
<dbReference type="EMBL" id="BMAO01034068">
    <property type="protein sequence ID" value="GFQ93775.1"/>
    <property type="molecule type" value="Genomic_DNA"/>
</dbReference>
<sequence length="127" mass="13867">MKENKARNENSQSNQSLVKPGLSFAQAVTSKENHQMAPRGNVPSASVTNNNLNKDNLNLEAPNADQNNSGEFGYLQAILEIKTIFNLFPSLLSEMHKSFNSQNPADKLGHLLKGVCSSLSNININDV</sequence>
<comment type="caution">
    <text evidence="2">The sequence shown here is derived from an EMBL/GenBank/DDBJ whole genome shotgun (WGS) entry which is preliminary data.</text>
</comment>
<dbReference type="OrthoDB" id="10396290at2759"/>
<feature type="region of interest" description="Disordered" evidence="1">
    <location>
        <begin position="1"/>
        <end position="66"/>
    </location>
</feature>
<accession>A0A8X6G0G2</accession>
<organism evidence="2 3">
    <name type="scientific">Trichonephila clavata</name>
    <name type="common">Joro spider</name>
    <name type="synonym">Nephila clavata</name>
    <dbReference type="NCBI Taxonomy" id="2740835"/>
    <lineage>
        <taxon>Eukaryota</taxon>
        <taxon>Metazoa</taxon>
        <taxon>Ecdysozoa</taxon>
        <taxon>Arthropoda</taxon>
        <taxon>Chelicerata</taxon>
        <taxon>Arachnida</taxon>
        <taxon>Araneae</taxon>
        <taxon>Araneomorphae</taxon>
        <taxon>Entelegynae</taxon>
        <taxon>Araneoidea</taxon>
        <taxon>Nephilidae</taxon>
        <taxon>Trichonephila</taxon>
    </lineage>
</organism>
<evidence type="ECO:0000313" key="2">
    <source>
        <dbReference type="EMBL" id="GFQ93775.1"/>
    </source>
</evidence>
<dbReference type="AlphaFoldDB" id="A0A8X6G0G2"/>
<keyword evidence="3" id="KW-1185">Reference proteome</keyword>
<protein>
    <submittedName>
        <fullName evidence="2">Uncharacterized protein</fullName>
    </submittedName>
</protein>
<feature type="compositionally biased region" description="Low complexity" evidence="1">
    <location>
        <begin position="49"/>
        <end position="59"/>
    </location>
</feature>
<dbReference type="Proteomes" id="UP000887116">
    <property type="component" value="Unassembled WGS sequence"/>
</dbReference>
<evidence type="ECO:0000256" key="1">
    <source>
        <dbReference type="SAM" id="MobiDB-lite"/>
    </source>
</evidence>
<reference evidence="2" key="1">
    <citation type="submission" date="2020-07" db="EMBL/GenBank/DDBJ databases">
        <title>Multicomponent nature underlies the extraordinary mechanical properties of spider dragline silk.</title>
        <authorList>
            <person name="Kono N."/>
            <person name="Nakamura H."/>
            <person name="Mori M."/>
            <person name="Yoshida Y."/>
            <person name="Ohtoshi R."/>
            <person name="Malay A.D."/>
            <person name="Moran D.A.P."/>
            <person name="Tomita M."/>
            <person name="Numata K."/>
            <person name="Arakawa K."/>
        </authorList>
    </citation>
    <scope>NUCLEOTIDE SEQUENCE</scope>
</reference>